<dbReference type="Proteomes" id="UP000028837">
    <property type="component" value="Unassembled WGS sequence"/>
</dbReference>
<keyword evidence="4" id="KW-0677">Repeat</keyword>
<comment type="similarity">
    <text evidence="2">Belongs to the WD repeat SWD2 family.</text>
</comment>
<comment type="caution">
    <text evidence="6">The sequence shown here is derived from an EMBL/GenBank/DDBJ whole genome shotgun (WGS) entry which is preliminary data.</text>
</comment>
<keyword evidence="5" id="KW-0539">Nucleus</keyword>
<sequence length="437" mass="46811">MTAGKEGAGMYKVRVTEKLVRSLRATQVVDCALACQGGEEEENPKSEGLWRVTSVDWSQDGTTILLALCPREAGEERWSPSSDRYSGNPQGNRETEERCAKLLVFSALTGSLTQIRGTSWRNIDAVRCLQGGARKCLVAISDSTPAVVLWSLDDNVLPVQYSLPAGVVPHTGVDVHPTSDLFLASCLDGTVLLFHLDKAQALGHVRGSSSYPVSAFDCEGLVYACSLGNRKIHLFACDDDAIDKEPAGQFSSFDLSSSLAPGSHITSLAFGPDEKTLLVCSNRGQVLLIDAFDGKKIHEYNPPQSSSGSRPFLSSSRLSARASSRPCPPAFTPDGKFVLWGNSAAGEESIYFWKAVQTPVDGSAQTAASPSGKGGERKHGLDPLLVARLKGDSTHEGGRERRSGENAHCDFVLFSRVHALMVTVSGGVLSFWQPPAV</sequence>
<dbReference type="OrthoDB" id="27537at2759"/>
<dbReference type="InterPro" id="IPR001680">
    <property type="entry name" value="WD40_rpt"/>
</dbReference>
<reference evidence="6 7" key="1">
    <citation type="submission" date="2014-02" db="EMBL/GenBank/DDBJ databases">
        <authorList>
            <person name="Sibley D."/>
            <person name="Venepally P."/>
            <person name="Karamycheva S."/>
            <person name="Hadjithomas M."/>
            <person name="Khan A."/>
            <person name="Brunk B."/>
            <person name="Roos D."/>
            <person name="Caler E."/>
            <person name="Lorenzi H."/>
        </authorList>
    </citation>
    <scope>NUCLEOTIDE SEQUENCE [LARGE SCALE GENOMIC DNA]</scope>
    <source>
        <strain evidence="6 7">GAB2-2007-GAL-DOM2</strain>
    </source>
</reference>
<protein>
    <submittedName>
        <fullName evidence="6">Putative WD-40 repeat protein</fullName>
    </submittedName>
</protein>
<organism evidence="6 7">
    <name type="scientific">Toxoplasma gondii GAB2-2007-GAL-DOM2</name>
    <dbReference type="NCBI Taxonomy" id="1130820"/>
    <lineage>
        <taxon>Eukaryota</taxon>
        <taxon>Sar</taxon>
        <taxon>Alveolata</taxon>
        <taxon>Apicomplexa</taxon>
        <taxon>Conoidasida</taxon>
        <taxon>Coccidia</taxon>
        <taxon>Eucoccidiorida</taxon>
        <taxon>Eimeriorina</taxon>
        <taxon>Sarcocystidae</taxon>
        <taxon>Toxoplasma</taxon>
    </lineage>
</organism>
<dbReference type="PANTHER" id="PTHR19861:SF0">
    <property type="entry name" value="WD REPEAT-CONTAINING PROTEIN 82"/>
    <property type="match status" value="1"/>
</dbReference>
<evidence type="ECO:0000256" key="4">
    <source>
        <dbReference type="ARBA" id="ARBA00022737"/>
    </source>
</evidence>
<dbReference type="InterPro" id="IPR015943">
    <property type="entry name" value="WD40/YVTN_repeat-like_dom_sf"/>
</dbReference>
<evidence type="ECO:0000256" key="1">
    <source>
        <dbReference type="ARBA" id="ARBA00004123"/>
    </source>
</evidence>
<dbReference type="InterPro" id="IPR037867">
    <property type="entry name" value="Swd2/WDR82"/>
</dbReference>
<name>A0A086JZ57_TOXGO</name>
<evidence type="ECO:0000313" key="6">
    <source>
        <dbReference type="EMBL" id="KFG37425.1"/>
    </source>
</evidence>
<evidence type="ECO:0000256" key="3">
    <source>
        <dbReference type="ARBA" id="ARBA00022574"/>
    </source>
</evidence>
<dbReference type="PANTHER" id="PTHR19861">
    <property type="entry name" value="WD40 REPEAT PROTEIN SWD2"/>
    <property type="match status" value="1"/>
</dbReference>
<dbReference type="GO" id="GO:0003682">
    <property type="term" value="F:chromatin binding"/>
    <property type="evidence" value="ECO:0007669"/>
    <property type="project" value="TreeGrafter"/>
</dbReference>
<dbReference type="EMBL" id="AHZU02001013">
    <property type="protein sequence ID" value="KFG37425.1"/>
    <property type="molecule type" value="Genomic_DNA"/>
</dbReference>
<dbReference type="GO" id="GO:0016070">
    <property type="term" value="P:RNA metabolic process"/>
    <property type="evidence" value="ECO:0007669"/>
    <property type="project" value="UniProtKB-ARBA"/>
</dbReference>
<dbReference type="GO" id="GO:0048188">
    <property type="term" value="C:Set1C/COMPASS complex"/>
    <property type="evidence" value="ECO:0007669"/>
    <property type="project" value="TreeGrafter"/>
</dbReference>
<evidence type="ECO:0000256" key="2">
    <source>
        <dbReference type="ARBA" id="ARBA00005616"/>
    </source>
</evidence>
<evidence type="ECO:0000313" key="7">
    <source>
        <dbReference type="Proteomes" id="UP000028837"/>
    </source>
</evidence>
<proteinExistence type="inferred from homology"/>
<comment type="subcellular location">
    <subcellularLocation>
        <location evidence="1">Nucleus</location>
    </subcellularLocation>
</comment>
<dbReference type="Pfam" id="PF00400">
    <property type="entry name" value="WD40"/>
    <property type="match status" value="1"/>
</dbReference>
<evidence type="ECO:0000256" key="5">
    <source>
        <dbReference type="ARBA" id="ARBA00023242"/>
    </source>
</evidence>
<dbReference type="SMART" id="SM00320">
    <property type="entry name" value="WD40"/>
    <property type="match status" value="2"/>
</dbReference>
<dbReference type="Gene3D" id="2.130.10.10">
    <property type="entry name" value="YVTN repeat-like/Quinoprotein amine dehydrogenase"/>
    <property type="match status" value="1"/>
</dbReference>
<keyword evidence="3" id="KW-0853">WD repeat</keyword>
<dbReference type="SUPFAM" id="SSF101898">
    <property type="entry name" value="NHL repeat"/>
    <property type="match status" value="1"/>
</dbReference>
<dbReference type="AlphaFoldDB" id="A0A086JZ57"/>
<accession>A0A086JZ57</accession>
<dbReference type="VEuPathDB" id="ToxoDB:TGDOM2_313350"/>
<gene>
    <name evidence="6" type="ORF">TGDOM2_313350</name>
</gene>